<organism evidence="1 2">
    <name type="scientific">Sulfitobacter undariae</name>
    <dbReference type="NCBI Taxonomy" id="1563671"/>
    <lineage>
        <taxon>Bacteria</taxon>
        <taxon>Pseudomonadati</taxon>
        <taxon>Pseudomonadota</taxon>
        <taxon>Alphaproteobacteria</taxon>
        <taxon>Rhodobacterales</taxon>
        <taxon>Roseobacteraceae</taxon>
        <taxon>Sulfitobacter</taxon>
    </lineage>
</organism>
<gene>
    <name evidence="1" type="ORF">GGR95_003807</name>
</gene>
<keyword evidence="2" id="KW-1185">Reference proteome</keyword>
<evidence type="ECO:0000313" key="1">
    <source>
        <dbReference type="EMBL" id="MBB3996139.1"/>
    </source>
</evidence>
<dbReference type="RefSeq" id="WP_184568366.1">
    <property type="nucleotide sequence ID" value="NZ_JACIEI010000032.1"/>
</dbReference>
<name>A0A7W6H3R5_9RHOB</name>
<protein>
    <submittedName>
        <fullName evidence="1">Uncharacterized protein</fullName>
    </submittedName>
</protein>
<dbReference type="AlphaFoldDB" id="A0A7W6H3R5"/>
<evidence type="ECO:0000313" key="2">
    <source>
        <dbReference type="Proteomes" id="UP000530268"/>
    </source>
</evidence>
<proteinExistence type="predicted"/>
<comment type="caution">
    <text evidence="1">The sequence shown here is derived from an EMBL/GenBank/DDBJ whole genome shotgun (WGS) entry which is preliminary data.</text>
</comment>
<sequence length="291" mass="33478">MKTWDAASSKIKKRKVIVWQELSVQTPFEYDPSDPDAYFSSFLEENAPEAADIVLDRVDRDRLWAAEIVVTTQKFLHVLRLTEGRAREGHVTWASTDAHHALLLGVRCFLATLGVGICQGRNRAHLVDFRPEKGRPQDEKAFKKQHRNVVNPLRVLTPTPKNIDQRQIFELFNRMLRVAVHEDSSKILVENLERLKLGAHKSERNRLLYQSSYWHWLEDLNWPAIEFEVRSEIPKGADGLTRDFFAVSLVADLVLRSINPLSSKLRIQKTFFEPLGHDGSCVADTLSFLRL</sequence>
<reference evidence="1 2" key="1">
    <citation type="submission" date="2020-08" db="EMBL/GenBank/DDBJ databases">
        <title>Genomic Encyclopedia of Type Strains, Phase IV (KMG-IV): sequencing the most valuable type-strain genomes for metagenomic binning, comparative biology and taxonomic classification.</title>
        <authorList>
            <person name="Goeker M."/>
        </authorList>
    </citation>
    <scope>NUCLEOTIDE SEQUENCE [LARGE SCALE GENOMIC DNA]</scope>
    <source>
        <strain evidence="1 2">DSM 102234</strain>
    </source>
</reference>
<accession>A0A7W6H3R5</accession>
<dbReference type="Proteomes" id="UP000530268">
    <property type="component" value="Unassembled WGS sequence"/>
</dbReference>
<dbReference type="EMBL" id="JACIEI010000032">
    <property type="protein sequence ID" value="MBB3996139.1"/>
    <property type="molecule type" value="Genomic_DNA"/>
</dbReference>